<dbReference type="EMBL" id="ACRN01000006">
    <property type="protein sequence ID" value="EHM88218.1"/>
    <property type="molecule type" value="Genomic_DNA"/>
</dbReference>
<feature type="signal peptide" evidence="2">
    <location>
        <begin position="1"/>
        <end position="29"/>
    </location>
</feature>
<evidence type="ECO:0000256" key="2">
    <source>
        <dbReference type="SAM" id="SignalP"/>
    </source>
</evidence>
<name>G9PFN3_9ACTO</name>
<organism evidence="3 4">
    <name type="scientific">Actinomyces graevenitzii C83</name>
    <dbReference type="NCBI Taxonomy" id="435830"/>
    <lineage>
        <taxon>Bacteria</taxon>
        <taxon>Bacillati</taxon>
        <taxon>Actinomycetota</taxon>
        <taxon>Actinomycetes</taxon>
        <taxon>Actinomycetales</taxon>
        <taxon>Actinomycetaceae</taxon>
        <taxon>Actinomyces</taxon>
    </lineage>
</organism>
<dbReference type="AlphaFoldDB" id="G9PFN3"/>
<sequence length="337" mass="36218">MTEIKRRTLVKGSAWAAPAVLVAEAAAQAATSPNDIIPVAQMYMKMRGTPENINAAGVAAGRKGLTCTEIGGWPYSVNGHINWNDTLGGGRATNNPSISRVGTAYLKRQGVKFYFGAKSDAGENGLDITVAPGGAELDPSRIVSTKVMFLMPKAAYGDTPTFTNIASSNEGGHAWDSWATNGSWTPLTQKAMTALRNSPDTASVLKKVDAGDFTDLTTLNGTVENTLNTKWNAWVGEYHGTWTKSADGRKLTADSPFAMALTLNQTGLSQTLTRLIFMPVFVITYRMPNGKLVYLHRSSVRNMYWQLTVTGNPGLDDSLPAEDGKRCPVSARANDHI</sequence>
<proteinExistence type="predicted"/>
<dbReference type="PATRIC" id="fig|435830.3.peg.1026"/>
<feature type="chain" id="PRO_5003525432" description="Tat pathway signal sequence domain protein" evidence="2">
    <location>
        <begin position="30"/>
        <end position="337"/>
    </location>
</feature>
<dbReference type="PROSITE" id="PS51318">
    <property type="entry name" value="TAT"/>
    <property type="match status" value="1"/>
</dbReference>
<evidence type="ECO:0000256" key="1">
    <source>
        <dbReference type="SAM" id="MobiDB-lite"/>
    </source>
</evidence>
<dbReference type="RefSeq" id="WP_005986251.1">
    <property type="nucleotide sequence ID" value="NZ_JH470338.1"/>
</dbReference>
<keyword evidence="4" id="KW-1185">Reference proteome</keyword>
<gene>
    <name evidence="3" type="ORF">HMPREF0045_01057</name>
</gene>
<keyword evidence="2" id="KW-0732">Signal</keyword>
<protein>
    <recommendedName>
        <fullName evidence="5">Tat pathway signal sequence domain protein</fullName>
    </recommendedName>
</protein>
<evidence type="ECO:0000313" key="3">
    <source>
        <dbReference type="EMBL" id="EHM88218.1"/>
    </source>
</evidence>
<feature type="region of interest" description="Disordered" evidence="1">
    <location>
        <begin position="316"/>
        <end position="337"/>
    </location>
</feature>
<dbReference type="Proteomes" id="UP000003822">
    <property type="component" value="Unassembled WGS sequence"/>
</dbReference>
<accession>G9PFN3</accession>
<evidence type="ECO:0008006" key="5">
    <source>
        <dbReference type="Google" id="ProtNLM"/>
    </source>
</evidence>
<dbReference type="InterPro" id="IPR006311">
    <property type="entry name" value="TAT_signal"/>
</dbReference>
<comment type="caution">
    <text evidence="3">The sequence shown here is derived from an EMBL/GenBank/DDBJ whole genome shotgun (WGS) entry which is preliminary data.</text>
</comment>
<dbReference type="HOGENOM" id="CLU_822913_0_0_11"/>
<evidence type="ECO:0000313" key="4">
    <source>
        <dbReference type="Proteomes" id="UP000003822"/>
    </source>
</evidence>
<reference evidence="3 4" key="1">
    <citation type="submission" date="2011-10" db="EMBL/GenBank/DDBJ databases">
        <title>The Genome Sequence of Actinomyces graevenitzii C83.</title>
        <authorList>
            <consortium name="The Broad Institute Genome Sequencing Platform"/>
            <consortium name="The Broad Institute Genome Sequencing Center for Infectious Disease"/>
            <person name="Earl A."/>
            <person name="Ward D."/>
            <person name="Feldgarden M."/>
            <person name="Gevers D."/>
            <person name="Sibley C.D."/>
            <person name="Field T.R."/>
            <person name="Grinwis M."/>
            <person name="Eshaghurshan C.S."/>
            <person name="Surette M.G."/>
            <person name="Young S.K."/>
            <person name="Zeng Q."/>
            <person name="Gargeya S."/>
            <person name="Fitzgerald M."/>
            <person name="Haas B."/>
            <person name="Abouelleil A."/>
            <person name="Alvarado L."/>
            <person name="Arachchi H.M."/>
            <person name="Berlin A."/>
            <person name="Brown A."/>
            <person name="Chapman S.B."/>
            <person name="Chen Z."/>
            <person name="Dunbar C."/>
            <person name="Freedman E."/>
            <person name="Gearin G."/>
            <person name="Goldberg J."/>
            <person name="Griggs A."/>
            <person name="Gujja S."/>
            <person name="Heiman D."/>
            <person name="Howarth C."/>
            <person name="Larson L."/>
            <person name="Lui A."/>
            <person name="MacDonald P.J.P."/>
            <person name="Montmayeur A."/>
            <person name="Murphy C."/>
            <person name="Neiman D."/>
            <person name="Pearson M."/>
            <person name="Priest M."/>
            <person name="Roberts A."/>
            <person name="Saif S."/>
            <person name="Shea T."/>
            <person name="Shenoy N."/>
            <person name="Sisk P."/>
            <person name="Stolte C."/>
            <person name="Sykes S."/>
            <person name="Wortman J."/>
            <person name="Nusbaum C."/>
            <person name="Birren B."/>
        </authorList>
    </citation>
    <scope>NUCLEOTIDE SEQUENCE [LARGE SCALE GENOMIC DNA]</scope>
    <source>
        <strain evidence="3 4">C83</strain>
    </source>
</reference>